<feature type="compositionally biased region" description="Low complexity" evidence="1">
    <location>
        <begin position="44"/>
        <end position="59"/>
    </location>
</feature>
<keyword evidence="3" id="KW-1185">Reference proteome</keyword>
<accession>A0A4C1ZY67</accession>
<evidence type="ECO:0000313" key="2">
    <source>
        <dbReference type="EMBL" id="GBP91803.1"/>
    </source>
</evidence>
<protein>
    <submittedName>
        <fullName evidence="2">Uncharacterized protein</fullName>
    </submittedName>
</protein>
<name>A0A4C1ZY67_EUMVA</name>
<sequence length="70" mass="7110">MSIEGAGGEEDIVCEGRCVVLVIALRGRLLGDVANELTTMGRLSAAPARRSSPRGAAGAVRGDDNDVGSL</sequence>
<proteinExistence type="predicted"/>
<organism evidence="2 3">
    <name type="scientific">Eumeta variegata</name>
    <name type="common">Bagworm moth</name>
    <name type="synonym">Eumeta japonica</name>
    <dbReference type="NCBI Taxonomy" id="151549"/>
    <lineage>
        <taxon>Eukaryota</taxon>
        <taxon>Metazoa</taxon>
        <taxon>Ecdysozoa</taxon>
        <taxon>Arthropoda</taxon>
        <taxon>Hexapoda</taxon>
        <taxon>Insecta</taxon>
        <taxon>Pterygota</taxon>
        <taxon>Neoptera</taxon>
        <taxon>Endopterygota</taxon>
        <taxon>Lepidoptera</taxon>
        <taxon>Glossata</taxon>
        <taxon>Ditrysia</taxon>
        <taxon>Tineoidea</taxon>
        <taxon>Psychidae</taxon>
        <taxon>Oiketicinae</taxon>
        <taxon>Eumeta</taxon>
    </lineage>
</organism>
<feature type="region of interest" description="Disordered" evidence="1">
    <location>
        <begin position="42"/>
        <end position="70"/>
    </location>
</feature>
<dbReference type="Proteomes" id="UP000299102">
    <property type="component" value="Unassembled WGS sequence"/>
</dbReference>
<evidence type="ECO:0000313" key="3">
    <source>
        <dbReference type="Proteomes" id="UP000299102"/>
    </source>
</evidence>
<dbReference type="EMBL" id="BGZK01002211">
    <property type="protein sequence ID" value="GBP91803.1"/>
    <property type="molecule type" value="Genomic_DNA"/>
</dbReference>
<evidence type="ECO:0000256" key="1">
    <source>
        <dbReference type="SAM" id="MobiDB-lite"/>
    </source>
</evidence>
<comment type="caution">
    <text evidence="2">The sequence shown here is derived from an EMBL/GenBank/DDBJ whole genome shotgun (WGS) entry which is preliminary data.</text>
</comment>
<gene>
    <name evidence="2" type="ORF">EVAR_67177_1</name>
</gene>
<dbReference type="AlphaFoldDB" id="A0A4C1ZY67"/>
<reference evidence="2 3" key="1">
    <citation type="journal article" date="2019" name="Commun. Biol.">
        <title>The bagworm genome reveals a unique fibroin gene that provides high tensile strength.</title>
        <authorList>
            <person name="Kono N."/>
            <person name="Nakamura H."/>
            <person name="Ohtoshi R."/>
            <person name="Tomita M."/>
            <person name="Numata K."/>
            <person name="Arakawa K."/>
        </authorList>
    </citation>
    <scope>NUCLEOTIDE SEQUENCE [LARGE SCALE GENOMIC DNA]</scope>
</reference>